<evidence type="ECO:0000256" key="2">
    <source>
        <dbReference type="ARBA" id="ARBA00001947"/>
    </source>
</evidence>
<dbReference type="InterPro" id="IPR047151">
    <property type="entry name" value="RNZ2-like"/>
</dbReference>
<keyword evidence="10" id="KW-0862">Zinc</keyword>
<organism evidence="12 13">
    <name type="scientific">Oedothorax gibbosus</name>
    <dbReference type="NCBI Taxonomy" id="931172"/>
    <lineage>
        <taxon>Eukaryota</taxon>
        <taxon>Metazoa</taxon>
        <taxon>Ecdysozoa</taxon>
        <taxon>Arthropoda</taxon>
        <taxon>Chelicerata</taxon>
        <taxon>Arachnida</taxon>
        <taxon>Araneae</taxon>
        <taxon>Araneomorphae</taxon>
        <taxon>Entelegynae</taxon>
        <taxon>Araneoidea</taxon>
        <taxon>Linyphiidae</taxon>
        <taxon>Erigoninae</taxon>
        <taxon>Oedothorax</taxon>
    </lineage>
</organism>
<reference evidence="12 13" key="1">
    <citation type="journal article" date="2022" name="Nat. Ecol. Evol.">
        <title>A masculinizing supergene underlies an exaggerated male reproductive morph in a spider.</title>
        <authorList>
            <person name="Hendrickx F."/>
            <person name="De Corte Z."/>
            <person name="Sonet G."/>
            <person name="Van Belleghem S.M."/>
            <person name="Kostlbacher S."/>
            <person name="Vangestel C."/>
        </authorList>
    </citation>
    <scope>NUCLEOTIDE SEQUENCE [LARGE SCALE GENOMIC DNA]</scope>
    <source>
        <strain evidence="12">W744_W776</strain>
    </source>
</reference>
<dbReference type="GO" id="GO:0005739">
    <property type="term" value="C:mitochondrion"/>
    <property type="evidence" value="ECO:0007669"/>
    <property type="project" value="TreeGrafter"/>
</dbReference>
<dbReference type="Pfam" id="PF13691">
    <property type="entry name" value="Lactamase_B_4"/>
    <property type="match status" value="1"/>
</dbReference>
<evidence type="ECO:0000256" key="10">
    <source>
        <dbReference type="ARBA" id="ARBA00022833"/>
    </source>
</evidence>
<keyword evidence="5" id="KW-0819">tRNA processing</keyword>
<evidence type="ECO:0000256" key="7">
    <source>
        <dbReference type="ARBA" id="ARBA00022723"/>
    </source>
</evidence>
<gene>
    <name evidence="12" type="ORF">JTE90_000196</name>
</gene>
<dbReference type="PANTHER" id="PTHR12553">
    <property type="entry name" value="ZINC PHOSPHODIESTERASE ELAC PROTEIN 2"/>
    <property type="match status" value="1"/>
</dbReference>
<dbReference type="EMBL" id="JAFNEN010001199">
    <property type="protein sequence ID" value="KAG8174497.1"/>
    <property type="molecule type" value="Genomic_DNA"/>
</dbReference>
<feature type="non-terminal residue" evidence="12">
    <location>
        <position position="423"/>
    </location>
</feature>
<evidence type="ECO:0000256" key="6">
    <source>
        <dbReference type="ARBA" id="ARBA00022722"/>
    </source>
</evidence>
<evidence type="ECO:0000313" key="12">
    <source>
        <dbReference type="EMBL" id="KAG8174497.1"/>
    </source>
</evidence>
<dbReference type="GO" id="GO:1990180">
    <property type="term" value="P:mitochondrial tRNA 3'-end processing"/>
    <property type="evidence" value="ECO:0007669"/>
    <property type="project" value="TreeGrafter"/>
</dbReference>
<dbReference type="AlphaFoldDB" id="A0AAV6TSC6"/>
<comment type="cofactor">
    <cofactor evidence="2">
        <name>Zn(2+)</name>
        <dbReference type="ChEBI" id="CHEBI:29105"/>
    </cofactor>
</comment>
<proteinExistence type="inferred from homology"/>
<keyword evidence="8" id="KW-0255">Endonuclease</keyword>
<dbReference type="PANTHER" id="PTHR12553:SF49">
    <property type="entry name" value="ZINC PHOSPHODIESTERASE ELAC PROTEIN 2"/>
    <property type="match status" value="1"/>
</dbReference>
<dbReference type="Gene3D" id="3.60.15.10">
    <property type="entry name" value="Ribonuclease Z/Hydroxyacylglutathione hydrolase-like"/>
    <property type="match status" value="1"/>
</dbReference>
<evidence type="ECO:0000256" key="5">
    <source>
        <dbReference type="ARBA" id="ARBA00022694"/>
    </source>
</evidence>
<evidence type="ECO:0000256" key="9">
    <source>
        <dbReference type="ARBA" id="ARBA00022801"/>
    </source>
</evidence>
<dbReference type="SUPFAM" id="SSF56281">
    <property type="entry name" value="Metallo-hydrolase/oxidoreductase"/>
    <property type="match status" value="1"/>
</dbReference>
<evidence type="ECO:0000256" key="4">
    <source>
        <dbReference type="ARBA" id="ARBA00012477"/>
    </source>
</evidence>
<dbReference type="EC" id="3.1.26.11" evidence="4"/>
<feature type="domain" description="tRNase Z endonuclease" evidence="11">
    <location>
        <begin position="44"/>
        <end position="92"/>
    </location>
</feature>
<accession>A0AAV6TSC6</accession>
<evidence type="ECO:0000259" key="11">
    <source>
        <dbReference type="Pfam" id="PF13691"/>
    </source>
</evidence>
<evidence type="ECO:0000256" key="8">
    <source>
        <dbReference type="ARBA" id="ARBA00022759"/>
    </source>
</evidence>
<dbReference type="InterPro" id="IPR027794">
    <property type="entry name" value="tRNase_Z_dom"/>
</dbReference>
<keyword evidence="6" id="KW-0540">Nuclease</keyword>
<keyword evidence="13" id="KW-1185">Reference proteome</keyword>
<evidence type="ECO:0000313" key="13">
    <source>
        <dbReference type="Proteomes" id="UP000827092"/>
    </source>
</evidence>
<keyword evidence="9" id="KW-0378">Hydrolase</keyword>
<sequence length="423" mass="47969">MAENNIQNVIKSNKATTTASKKSRFPPGEMYLSVLGNGSSSSARSLYMFTDHERYIFNCGEGTQRLANEHKMKLSKLDNIFITHSSWENVGGLLGLSLTIQDMGVEEVTIHSPPGILSLYEFSQSFVNLPNLEIKTKTYSDVSHKDNCMEVHYIPVFKSSSKLNTVKDSENLDHEHKSKKLCVDVNECSWDMTMAFACKGHSKPGRMLLEKCVEFGVPVGPLLGDLKNGKDITLPSGKLVRSKDVVSEEEVCPLFLVVECPSEDFLDPFVSEEKFRPYQEDETQLAFLIVHFTPSKILNSPKYQKWMQQFPSTTCHLILNSDCASLNSLAVHRIQHQLNLLHPGIFSLLQEDEVLQPLQGYNIVYAHTLERYYLRPAKELDRSFAIKLEPKIFIEEAQKVKDFNSQLKTLQSNISKFPSQHNN</sequence>
<dbReference type="GO" id="GO:0046872">
    <property type="term" value="F:metal ion binding"/>
    <property type="evidence" value="ECO:0007669"/>
    <property type="project" value="UniProtKB-KW"/>
</dbReference>
<protein>
    <recommendedName>
        <fullName evidence="4">ribonuclease Z</fullName>
        <ecNumber evidence="4">3.1.26.11</ecNumber>
    </recommendedName>
</protein>
<comment type="catalytic activity">
    <reaction evidence="1">
        <text>Endonucleolytic cleavage of RNA, removing extra 3' nucleotides from tRNA precursor, generating 3' termini of tRNAs. A 3'-hydroxy group is left at the tRNA terminus and a 5'-phosphoryl group is left at the trailer molecule.</text>
        <dbReference type="EC" id="3.1.26.11"/>
    </reaction>
</comment>
<dbReference type="GO" id="GO:0042781">
    <property type="term" value="F:3'-tRNA processing endoribonuclease activity"/>
    <property type="evidence" value="ECO:0007669"/>
    <property type="project" value="UniProtKB-EC"/>
</dbReference>
<evidence type="ECO:0000256" key="3">
    <source>
        <dbReference type="ARBA" id="ARBA00007823"/>
    </source>
</evidence>
<name>A0AAV6TSC6_9ARAC</name>
<evidence type="ECO:0000256" key="1">
    <source>
        <dbReference type="ARBA" id="ARBA00000402"/>
    </source>
</evidence>
<dbReference type="Proteomes" id="UP000827092">
    <property type="component" value="Unassembled WGS sequence"/>
</dbReference>
<dbReference type="FunFam" id="3.60.15.10:FF:000051">
    <property type="entry name" value="Ribonuclease Z, mitochondrial"/>
    <property type="match status" value="1"/>
</dbReference>
<comment type="caution">
    <text evidence="12">The sequence shown here is derived from an EMBL/GenBank/DDBJ whole genome shotgun (WGS) entry which is preliminary data.</text>
</comment>
<comment type="similarity">
    <text evidence="3">Belongs to the RNase Z family.</text>
</comment>
<dbReference type="InterPro" id="IPR036866">
    <property type="entry name" value="RibonucZ/Hydroxyglut_hydro"/>
</dbReference>
<keyword evidence="7" id="KW-0479">Metal-binding</keyword>